<evidence type="ECO:0000256" key="1">
    <source>
        <dbReference type="SAM" id="MobiDB-lite"/>
    </source>
</evidence>
<gene>
    <name evidence="2" type="ORF">EJ04DRAFT_274434</name>
</gene>
<feature type="compositionally biased region" description="Low complexity" evidence="1">
    <location>
        <begin position="60"/>
        <end position="69"/>
    </location>
</feature>
<organism evidence="2 3">
    <name type="scientific">Polyplosphaeria fusca</name>
    <dbReference type="NCBI Taxonomy" id="682080"/>
    <lineage>
        <taxon>Eukaryota</taxon>
        <taxon>Fungi</taxon>
        <taxon>Dikarya</taxon>
        <taxon>Ascomycota</taxon>
        <taxon>Pezizomycotina</taxon>
        <taxon>Dothideomycetes</taxon>
        <taxon>Pleosporomycetidae</taxon>
        <taxon>Pleosporales</taxon>
        <taxon>Tetraplosphaeriaceae</taxon>
        <taxon>Polyplosphaeria</taxon>
    </lineage>
</organism>
<dbReference type="EMBL" id="ML996162">
    <property type="protein sequence ID" value="KAF2733401.1"/>
    <property type="molecule type" value="Genomic_DNA"/>
</dbReference>
<reference evidence="2" key="1">
    <citation type="journal article" date="2020" name="Stud. Mycol.">
        <title>101 Dothideomycetes genomes: a test case for predicting lifestyles and emergence of pathogens.</title>
        <authorList>
            <person name="Haridas S."/>
            <person name="Albert R."/>
            <person name="Binder M."/>
            <person name="Bloem J."/>
            <person name="Labutti K."/>
            <person name="Salamov A."/>
            <person name="Andreopoulos B."/>
            <person name="Baker S."/>
            <person name="Barry K."/>
            <person name="Bills G."/>
            <person name="Bluhm B."/>
            <person name="Cannon C."/>
            <person name="Castanera R."/>
            <person name="Culley D."/>
            <person name="Daum C."/>
            <person name="Ezra D."/>
            <person name="Gonzalez J."/>
            <person name="Henrissat B."/>
            <person name="Kuo A."/>
            <person name="Liang C."/>
            <person name="Lipzen A."/>
            <person name="Lutzoni F."/>
            <person name="Magnuson J."/>
            <person name="Mondo S."/>
            <person name="Nolan M."/>
            <person name="Ohm R."/>
            <person name="Pangilinan J."/>
            <person name="Park H.-J."/>
            <person name="Ramirez L."/>
            <person name="Alfaro M."/>
            <person name="Sun H."/>
            <person name="Tritt A."/>
            <person name="Yoshinaga Y."/>
            <person name="Zwiers L.-H."/>
            <person name="Turgeon B."/>
            <person name="Goodwin S."/>
            <person name="Spatafora J."/>
            <person name="Crous P."/>
            <person name="Grigoriev I."/>
        </authorList>
    </citation>
    <scope>NUCLEOTIDE SEQUENCE</scope>
    <source>
        <strain evidence="2">CBS 125425</strain>
    </source>
</reference>
<feature type="region of interest" description="Disordered" evidence="1">
    <location>
        <begin position="1"/>
        <end position="20"/>
    </location>
</feature>
<sequence>MTSQREPCLAPLASPAGTKLYPAQPLLPSLNHQYQIFPSSSSNTASAHHQPAPSLPPSPHSHTPTMTHAKPTVPGTCGTQTHHTVTMATIPKGQAPGQPSAK</sequence>
<protein>
    <submittedName>
        <fullName evidence="2">Uncharacterized protein</fullName>
    </submittedName>
</protein>
<feature type="region of interest" description="Disordered" evidence="1">
    <location>
        <begin position="36"/>
        <end position="83"/>
    </location>
</feature>
<dbReference type="AlphaFoldDB" id="A0A9P4QYU7"/>
<proteinExistence type="predicted"/>
<evidence type="ECO:0000313" key="3">
    <source>
        <dbReference type="Proteomes" id="UP000799444"/>
    </source>
</evidence>
<evidence type="ECO:0000313" key="2">
    <source>
        <dbReference type="EMBL" id="KAF2733401.1"/>
    </source>
</evidence>
<accession>A0A9P4QYU7</accession>
<dbReference type="Proteomes" id="UP000799444">
    <property type="component" value="Unassembled WGS sequence"/>
</dbReference>
<name>A0A9P4QYU7_9PLEO</name>
<comment type="caution">
    <text evidence="2">The sequence shown here is derived from an EMBL/GenBank/DDBJ whole genome shotgun (WGS) entry which is preliminary data.</text>
</comment>
<keyword evidence="3" id="KW-1185">Reference proteome</keyword>